<dbReference type="InterPro" id="IPR002539">
    <property type="entry name" value="MaoC-like_dom"/>
</dbReference>
<organism evidence="3 4">
    <name type="scientific">Phytoactinopolyspora mesophila</name>
    <dbReference type="NCBI Taxonomy" id="2650750"/>
    <lineage>
        <taxon>Bacteria</taxon>
        <taxon>Bacillati</taxon>
        <taxon>Actinomycetota</taxon>
        <taxon>Actinomycetes</taxon>
        <taxon>Jiangellales</taxon>
        <taxon>Jiangellaceae</taxon>
        <taxon>Phytoactinopolyspora</taxon>
    </lineage>
</organism>
<dbReference type="GO" id="GO:0005835">
    <property type="term" value="C:fatty acid synthase complex"/>
    <property type="evidence" value="ECO:0007669"/>
    <property type="project" value="InterPro"/>
</dbReference>
<keyword evidence="4" id="KW-1185">Reference proteome</keyword>
<dbReference type="EMBL" id="WLZY01000013">
    <property type="protein sequence ID" value="NDL60585.1"/>
    <property type="molecule type" value="Genomic_DNA"/>
</dbReference>
<sequence>MNVVSPRSPRETPPDLAVGEVVAERVYALTRNDLIRYAGASGDFNPIHWNQRIAASMGMPGVIGHGMLTMALAGRLLTDWLGDPGAVIEYGVRFSKPVVVPDDDVGIKVHVKATITAVRDDGVREITLEALVDDNKVLTRARALVRGSSS</sequence>
<dbReference type="GO" id="GO:0004312">
    <property type="term" value="F:fatty acid synthase activity"/>
    <property type="evidence" value="ECO:0007669"/>
    <property type="project" value="InterPro"/>
</dbReference>
<dbReference type="InterPro" id="IPR003965">
    <property type="entry name" value="Fatty_acid_synthase"/>
</dbReference>
<dbReference type="PANTHER" id="PTHR43841:SF3">
    <property type="entry name" value="(3R)-HYDROXYACYL-ACP DEHYDRATASE SUBUNIT HADB"/>
    <property type="match status" value="1"/>
</dbReference>
<accession>A0A7K3MB83</accession>
<evidence type="ECO:0000256" key="1">
    <source>
        <dbReference type="ARBA" id="ARBA00005254"/>
    </source>
</evidence>
<dbReference type="RefSeq" id="WP_162453303.1">
    <property type="nucleotide sequence ID" value="NZ_WLZY01000013.1"/>
</dbReference>
<dbReference type="PRINTS" id="PR01483">
    <property type="entry name" value="FASYNTHASE"/>
</dbReference>
<dbReference type="GO" id="GO:0006633">
    <property type="term" value="P:fatty acid biosynthetic process"/>
    <property type="evidence" value="ECO:0007669"/>
    <property type="project" value="InterPro"/>
</dbReference>
<dbReference type="PANTHER" id="PTHR43841">
    <property type="entry name" value="3-HYDROXYACYL-THIOESTER DEHYDRATASE HTDX-RELATED"/>
    <property type="match status" value="1"/>
</dbReference>
<dbReference type="Gene3D" id="3.10.129.10">
    <property type="entry name" value="Hotdog Thioesterase"/>
    <property type="match status" value="1"/>
</dbReference>
<evidence type="ECO:0000313" key="3">
    <source>
        <dbReference type="EMBL" id="NDL60585.1"/>
    </source>
</evidence>
<feature type="domain" description="MaoC-like" evidence="2">
    <location>
        <begin position="21"/>
        <end position="118"/>
    </location>
</feature>
<protein>
    <submittedName>
        <fullName evidence="3">Dehydratase</fullName>
    </submittedName>
</protein>
<dbReference type="SUPFAM" id="SSF54637">
    <property type="entry name" value="Thioesterase/thiol ester dehydrase-isomerase"/>
    <property type="match status" value="1"/>
</dbReference>
<name>A0A7K3MB83_9ACTN</name>
<evidence type="ECO:0000259" key="2">
    <source>
        <dbReference type="Pfam" id="PF01575"/>
    </source>
</evidence>
<comment type="caution">
    <text evidence="3">The sequence shown here is derived from an EMBL/GenBank/DDBJ whole genome shotgun (WGS) entry which is preliminary data.</text>
</comment>
<dbReference type="InterPro" id="IPR029069">
    <property type="entry name" value="HotDog_dom_sf"/>
</dbReference>
<reference evidence="3 4" key="1">
    <citation type="submission" date="2019-11" db="EMBL/GenBank/DDBJ databases">
        <authorList>
            <person name="Li X.-J."/>
            <person name="Feng X.-M."/>
        </authorList>
    </citation>
    <scope>NUCLEOTIDE SEQUENCE [LARGE SCALE GENOMIC DNA]</scope>
    <source>
        <strain evidence="3 4">XMNu-373</strain>
    </source>
</reference>
<evidence type="ECO:0000313" key="4">
    <source>
        <dbReference type="Proteomes" id="UP000460435"/>
    </source>
</evidence>
<comment type="similarity">
    <text evidence="1">Belongs to the enoyl-CoA hydratase/isomerase family.</text>
</comment>
<proteinExistence type="inferred from homology"/>
<dbReference type="Proteomes" id="UP000460435">
    <property type="component" value="Unassembled WGS sequence"/>
</dbReference>
<dbReference type="AlphaFoldDB" id="A0A7K3MB83"/>
<dbReference type="Pfam" id="PF01575">
    <property type="entry name" value="MaoC_dehydratas"/>
    <property type="match status" value="1"/>
</dbReference>
<gene>
    <name evidence="3" type="ORF">F7O44_26240</name>
</gene>